<evidence type="ECO:0000256" key="4">
    <source>
        <dbReference type="ARBA" id="ARBA00022980"/>
    </source>
</evidence>
<keyword evidence="5 7" id="KW-0687">Ribonucleoprotein</keyword>
<evidence type="ECO:0000256" key="2">
    <source>
        <dbReference type="ARBA" id="ARBA00022730"/>
    </source>
</evidence>
<dbReference type="GO" id="GO:0003735">
    <property type="term" value="F:structural constituent of ribosome"/>
    <property type="evidence" value="ECO:0007669"/>
    <property type="project" value="InterPro"/>
</dbReference>
<feature type="domain" description="Large ribosomal subunit protein uL2 RNA-binding" evidence="10">
    <location>
        <begin position="42"/>
        <end position="118"/>
    </location>
</feature>
<comment type="function">
    <text evidence="7">One of the primary rRNA binding proteins. Required for association of the 30S and 50S subunits to form the 70S ribosome, for tRNA binding and peptide bond formation. It has been suggested to have peptidyltransferase activity; this is somewhat controversial. Makes several contacts with the 16S rRNA in the 70S ribosome.</text>
</comment>
<dbReference type="STRING" id="1802579.A2310_06160"/>
<dbReference type="Gene3D" id="4.10.950.10">
    <property type="entry name" value="Ribosomal protein L2, domain 3"/>
    <property type="match status" value="1"/>
</dbReference>
<sequence length="276" mass="30629">MALEQKRPTSPGTRFQIVDTYDDITQSKPEKSLCVRLQKNSGRGFKGRISSRHRGGGAKKIYRLIDFKRDKDNIPAEVLTIEYDPNRNVRISLVEYADKEKRYILSPLGIKIGEKIESGSDAEIKIGNSLPLKNIPLGSIIHNVELKPGKGGQLARSAGSQISLLAKEGEYAIIKMPSGEQRMIHLTCRATIGQLGNLDHKNISRGKAGKTRHMGRRPFVRGTAMNPCDHPHGGGEGKSGIGRSSPLSKWGKKTLGYKTRRGKRPSDRFILRRRKG</sequence>
<feature type="region of interest" description="Disordered" evidence="8">
    <location>
        <begin position="219"/>
        <end position="276"/>
    </location>
</feature>
<evidence type="ECO:0000259" key="10">
    <source>
        <dbReference type="SMART" id="SM01383"/>
    </source>
</evidence>
<feature type="domain" description="Large ribosomal subunit protein uL2 C-terminal" evidence="9">
    <location>
        <begin position="124"/>
        <end position="253"/>
    </location>
</feature>
<evidence type="ECO:0000313" key="12">
    <source>
        <dbReference type="Proteomes" id="UP000178417"/>
    </source>
</evidence>
<dbReference type="InterPro" id="IPR005880">
    <property type="entry name" value="Ribosomal_uL2_bac/org-type"/>
</dbReference>
<keyword evidence="3 7" id="KW-0694">RNA-binding</keyword>
<dbReference type="PIRSF" id="PIRSF002158">
    <property type="entry name" value="Ribosomal_L2"/>
    <property type="match status" value="1"/>
</dbReference>
<reference evidence="11 12" key="1">
    <citation type="journal article" date="2016" name="Nat. Commun.">
        <title>Thousands of microbial genomes shed light on interconnected biogeochemical processes in an aquifer system.</title>
        <authorList>
            <person name="Anantharaman K."/>
            <person name="Brown C.T."/>
            <person name="Hug L.A."/>
            <person name="Sharon I."/>
            <person name="Castelle C.J."/>
            <person name="Probst A.J."/>
            <person name="Thomas B.C."/>
            <person name="Singh A."/>
            <person name="Wilkins M.J."/>
            <person name="Karaoz U."/>
            <person name="Brodie E.L."/>
            <person name="Williams K.H."/>
            <person name="Hubbard S.S."/>
            <person name="Banfield J.F."/>
        </authorList>
    </citation>
    <scope>NUCLEOTIDE SEQUENCE [LARGE SCALE GENOMIC DNA]</scope>
</reference>
<evidence type="ECO:0000256" key="7">
    <source>
        <dbReference type="HAMAP-Rule" id="MF_01320"/>
    </source>
</evidence>
<protein>
    <recommendedName>
        <fullName evidence="6 7">Large ribosomal subunit protein uL2</fullName>
    </recommendedName>
</protein>
<dbReference type="Pfam" id="PF03947">
    <property type="entry name" value="Ribosomal_L2_C"/>
    <property type="match status" value="1"/>
</dbReference>
<dbReference type="SUPFAM" id="SSF50104">
    <property type="entry name" value="Translation proteins SH3-like domain"/>
    <property type="match status" value="1"/>
</dbReference>
<comment type="subunit">
    <text evidence="7">Part of the 50S ribosomal subunit. Forms a bridge to the 30S subunit in the 70S ribosome.</text>
</comment>
<dbReference type="PROSITE" id="PS00467">
    <property type="entry name" value="RIBOSOMAL_L2"/>
    <property type="match status" value="1"/>
</dbReference>
<dbReference type="InterPro" id="IPR008991">
    <property type="entry name" value="Translation_prot_SH3-like_sf"/>
</dbReference>
<dbReference type="InterPro" id="IPR014722">
    <property type="entry name" value="Rib_uL2_dom2"/>
</dbReference>
<evidence type="ECO:0000256" key="3">
    <source>
        <dbReference type="ARBA" id="ARBA00022884"/>
    </source>
</evidence>
<dbReference type="NCBIfam" id="TIGR01171">
    <property type="entry name" value="rplB_bact"/>
    <property type="match status" value="1"/>
</dbReference>
<dbReference type="HAMAP" id="MF_01320_B">
    <property type="entry name" value="Ribosomal_uL2_B"/>
    <property type="match status" value="1"/>
</dbReference>
<evidence type="ECO:0000313" key="11">
    <source>
        <dbReference type="EMBL" id="OGC23178.1"/>
    </source>
</evidence>
<dbReference type="Gene3D" id="2.40.50.140">
    <property type="entry name" value="Nucleic acid-binding proteins"/>
    <property type="match status" value="1"/>
</dbReference>
<dbReference type="SUPFAM" id="SSF50249">
    <property type="entry name" value="Nucleic acid-binding proteins"/>
    <property type="match status" value="1"/>
</dbReference>
<evidence type="ECO:0000259" key="9">
    <source>
        <dbReference type="SMART" id="SM01382"/>
    </source>
</evidence>
<keyword evidence="2 7" id="KW-0699">rRNA-binding</keyword>
<dbReference type="GO" id="GO:0019843">
    <property type="term" value="F:rRNA binding"/>
    <property type="evidence" value="ECO:0007669"/>
    <property type="project" value="UniProtKB-UniRule"/>
</dbReference>
<dbReference type="GO" id="GO:0002181">
    <property type="term" value="P:cytoplasmic translation"/>
    <property type="evidence" value="ECO:0007669"/>
    <property type="project" value="TreeGrafter"/>
</dbReference>
<dbReference type="GO" id="GO:0016740">
    <property type="term" value="F:transferase activity"/>
    <property type="evidence" value="ECO:0007669"/>
    <property type="project" value="InterPro"/>
</dbReference>
<keyword evidence="4 7" id="KW-0689">Ribosomal protein</keyword>
<dbReference type="Gene3D" id="2.30.30.30">
    <property type="match status" value="1"/>
</dbReference>
<evidence type="ECO:0000256" key="8">
    <source>
        <dbReference type="SAM" id="MobiDB-lite"/>
    </source>
</evidence>
<dbReference type="EMBL" id="MEUB01000020">
    <property type="protein sequence ID" value="OGC23178.1"/>
    <property type="molecule type" value="Genomic_DNA"/>
</dbReference>
<dbReference type="FunFam" id="4.10.950.10:FF:000001">
    <property type="entry name" value="50S ribosomal protein L2"/>
    <property type="match status" value="1"/>
</dbReference>
<name>A0A1F4SRV9_UNCSA</name>
<dbReference type="InterPro" id="IPR022669">
    <property type="entry name" value="Ribosomal_uL2_C"/>
</dbReference>
<dbReference type="AlphaFoldDB" id="A0A1F4SRV9"/>
<dbReference type="InterPro" id="IPR012340">
    <property type="entry name" value="NA-bd_OB-fold"/>
</dbReference>
<proteinExistence type="inferred from homology"/>
<dbReference type="InterPro" id="IPR002171">
    <property type="entry name" value="Ribosomal_uL2"/>
</dbReference>
<dbReference type="PANTHER" id="PTHR13691">
    <property type="entry name" value="RIBOSOMAL PROTEIN L2"/>
    <property type="match status" value="1"/>
</dbReference>
<comment type="caution">
    <text evidence="11">The sequence shown here is derived from an EMBL/GenBank/DDBJ whole genome shotgun (WGS) entry which is preliminary data.</text>
</comment>
<evidence type="ECO:0000256" key="5">
    <source>
        <dbReference type="ARBA" id="ARBA00023274"/>
    </source>
</evidence>
<dbReference type="Pfam" id="PF00181">
    <property type="entry name" value="Ribosomal_L2_N"/>
    <property type="match status" value="1"/>
</dbReference>
<dbReference type="GO" id="GO:0015934">
    <property type="term" value="C:large ribosomal subunit"/>
    <property type="evidence" value="ECO:0007669"/>
    <property type="project" value="InterPro"/>
</dbReference>
<evidence type="ECO:0000256" key="6">
    <source>
        <dbReference type="ARBA" id="ARBA00035242"/>
    </source>
</evidence>
<dbReference type="SMART" id="SM01382">
    <property type="entry name" value="Ribosomal_L2_C"/>
    <property type="match status" value="1"/>
</dbReference>
<dbReference type="PANTHER" id="PTHR13691:SF5">
    <property type="entry name" value="LARGE RIBOSOMAL SUBUNIT PROTEIN UL2M"/>
    <property type="match status" value="1"/>
</dbReference>
<dbReference type="Proteomes" id="UP000178417">
    <property type="component" value="Unassembled WGS sequence"/>
</dbReference>
<gene>
    <name evidence="7" type="primary">rplB</name>
    <name evidence="11" type="ORF">A2310_06160</name>
</gene>
<dbReference type="InterPro" id="IPR022671">
    <property type="entry name" value="Ribosomal_uL2_CS"/>
</dbReference>
<evidence type="ECO:0000256" key="1">
    <source>
        <dbReference type="ARBA" id="ARBA00005636"/>
    </source>
</evidence>
<accession>A0A1F4SRV9</accession>
<dbReference type="InterPro" id="IPR022666">
    <property type="entry name" value="Ribosomal_uL2_RNA-bd_dom"/>
</dbReference>
<dbReference type="SMART" id="SM01383">
    <property type="entry name" value="Ribosomal_L2"/>
    <property type="match status" value="1"/>
</dbReference>
<comment type="similarity">
    <text evidence="1 7">Belongs to the universal ribosomal protein uL2 family.</text>
</comment>
<organism evidence="11 12">
    <name type="scientific">candidate division WOR-1 bacterium RIFOXYB2_FULL_37_13</name>
    <dbReference type="NCBI Taxonomy" id="1802579"/>
    <lineage>
        <taxon>Bacteria</taxon>
        <taxon>Bacillati</taxon>
        <taxon>Saganbacteria</taxon>
    </lineage>
</organism>
<dbReference type="FunFam" id="2.30.30.30:FF:000001">
    <property type="entry name" value="50S ribosomal protein L2"/>
    <property type="match status" value="1"/>
</dbReference>
<dbReference type="InterPro" id="IPR014726">
    <property type="entry name" value="Ribosomal_uL2_dom3"/>
</dbReference>